<dbReference type="PROSITE" id="PS50106">
    <property type="entry name" value="PDZ"/>
    <property type="match status" value="2"/>
</dbReference>
<evidence type="ECO:0000256" key="11">
    <source>
        <dbReference type="ARBA" id="ARBA00022825"/>
    </source>
</evidence>
<evidence type="ECO:0000256" key="8">
    <source>
        <dbReference type="ARBA" id="ARBA00022737"/>
    </source>
</evidence>
<dbReference type="PANTHER" id="PTHR22939:SF130">
    <property type="entry name" value="PERIPLASMIC SERINE ENDOPROTEASE DEGP-LIKE-RELATED"/>
    <property type="match status" value="1"/>
</dbReference>
<evidence type="ECO:0000256" key="2">
    <source>
        <dbReference type="ARBA" id="ARBA00004418"/>
    </source>
</evidence>
<keyword evidence="6 15" id="KW-0645">Protease</keyword>
<evidence type="ECO:0000256" key="9">
    <source>
        <dbReference type="ARBA" id="ARBA00022764"/>
    </source>
</evidence>
<evidence type="ECO:0000256" key="6">
    <source>
        <dbReference type="ARBA" id="ARBA00022670"/>
    </source>
</evidence>
<feature type="domain" description="PDZ" evidence="14">
    <location>
        <begin position="265"/>
        <end position="333"/>
    </location>
</feature>
<evidence type="ECO:0000256" key="10">
    <source>
        <dbReference type="ARBA" id="ARBA00022801"/>
    </source>
</evidence>
<dbReference type="CDD" id="cd10839">
    <property type="entry name" value="cpPDZ1_DegP-like"/>
    <property type="match status" value="1"/>
</dbReference>
<name>A0A3B0ZFX6_9ZZZZ</name>
<proteinExistence type="inferred from homology"/>
<dbReference type="PRINTS" id="PR00834">
    <property type="entry name" value="PROTEASES2C"/>
</dbReference>
<dbReference type="Pfam" id="PF13365">
    <property type="entry name" value="Trypsin_2"/>
    <property type="match status" value="1"/>
</dbReference>
<dbReference type="Pfam" id="PF00595">
    <property type="entry name" value="PDZ"/>
    <property type="match status" value="1"/>
</dbReference>
<dbReference type="InterPro" id="IPR036034">
    <property type="entry name" value="PDZ_sf"/>
</dbReference>
<dbReference type="SUPFAM" id="SSF50494">
    <property type="entry name" value="Trypsin-like serine proteases"/>
    <property type="match status" value="1"/>
</dbReference>
<evidence type="ECO:0000256" key="12">
    <source>
        <dbReference type="ARBA" id="ARBA00023016"/>
    </source>
</evidence>
<dbReference type="NCBIfam" id="TIGR02037">
    <property type="entry name" value="degP_htrA_DO"/>
    <property type="match status" value="1"/>
</dbReference>
<dbReference type="InterPro" id="IPR001940">
    <property type="entry name" value="Peptidase_S1C"/>
</dbReference>
<dbReference type="SMART" id="SM00228">
    <property type="entry name" value="PDZ"/>
    <property type="match status" value="2"/>
</dbReference>
<dbReference type="GO" id="GO:0042597">
    <property type="term" value="C:periplasmic space"/>
    <property type="evidence" value="ECO:0007669"/>
    <property type="project" value="UniProtKB-SubCell"/>
</dbReference>
<dbReference type="InterPro" id="IPR011782">
    <property type="entry name" value="Pept_S1C_Do"/>
</dbReference>
<evidence type="ECO:0000313" key="15">
    <source>
        <dbReference type="EMBL" id="VAW87113.1"/>
    </source>
</evidence>
<comment type="catalytic activity">
    <reaction evidence="1">
        <text>Acts on substrates that are at least partially unfolded. The cleavage site P1 residue is normally between a pair of hydrophobic residues, such as Val-|-Val.</text>
        <dbReference type="EC" id="3.4.21.107"/>
    </reaction>
</comment>
<gene>
    <name evidence="15" type="ORF">MNBD_GAMMA17-1925</name>
</gene>
<dbReference type="AlphaFoldDB" id="A0A3B0ZFX6"/>
<dbReference type="GO" id="GO:0004252">
    <property type="term" value="F:serine-type endopeptidase activity"/>
    <property type="evidence" value="ECO:0007669"/>
    <property type="project" value="InterPro"/>
</dbReference>
<organism evidence="15">
    <name type="scientific">hydrothermal vent metagenome</name>
    <dbReference type="NCBI Taxonomy" id="652676"/>
    <lineage>
        <taxon>unclassified sequences</taxon>
        <taxon>metagenomes</taxon>
        <taxon>ecological metagenomes</taxon>
    </lineage>
</organism>
<keyword evidence="12" id="KW-0346">Stress response</keyword>
<keyword evidence="9" id="KW-0574">Periplasm</keyword>
<dbReference type="GO" id="GO:0006508">
    <property type="term" value="P:proteolysis"/>
    <property type="evidence" value="ECO:0007669"/>
    <property type="project" value="UniProtKB-KW"/>
</dbReference>
<evidence type="ECO:0000256" key="13">
    <source>
        <dbReference type="ARBA" id="ARBA00032850"/>
    </source>
</evidence>
<dbReference type="FunFam" id="2.40.10.120:FF:000007">
    <property type="entry name" value="Periplasmic serine endoprotease DegP-like"/>
    <property type="match status" value="1"/>
</dbReference>
<evidence type="ECO:0000256" key="5">
    <source>
        <dbReference type="ARBA" id="ARBA00013958"/>
    </source>
</evidence>
<keyword evidence="11" id="KW-0720">Serine protease</keyword>
<comment type="subcellular location">
    <subcellularLocation>
        <location evidence="2">Periplasm</location>
    </subcellularLocation>
</comment>
<feature type="domain" description="PDZ" evidence="14">
    <location>
        <begin position="380"/>
        <end position="474"/>
    </location>
</feature>
<dbReference type="EMBL" id="UOFQ01000058">
    <property type="protein sequence ID" value="VAW87113.1"/>
    <property type="molecule type" value="Genomic_DNA"/>
</dbReference>
<dbReference type="InterPro" id="IPR001478">
    <property type="entry name" value="PDZ"/>
</dbReference>
<keyword evidence="7" id="KW-0732">Signal</keyword>
<dbReference type="PANTHER" id="PTHR22939">
    <property type="entry name" value="SERINE PROTEASE FAMILY S1C HTRA-RELATED"/>
    <property type="match status" value="1"/>
</dbReference>
<evidence type="ECO:0000256" key="1">
    <source>
        <dbReference type="ARBA" id="ARBA00001772"/>
    </source>
</evidence>
<comment type="similarity">
    <text evidence="3">Belongs to the peptidase S1C family.</text>
</comment>
<keyword evidence="8" id="KW-0677">Repeat</keyword>
<keyword evidence="10" id="KW-0378">Hydrolase</keyword>
<evidence type="ECO:0000256" key="4">
    <source>
        <dbReference type="ARBA" id="ARBA00013035"/>
    </source>
</evidence>
<reference evidence="15" key="1">
    <citation type="submission" date="2018-06" db="EMBL/GenBank/DDBJ databases">
        <authorList>
            <person name="Zhirakovskaya E."/>
        </authorList>
    </citation>
    <scope>NUCLEOTIDE SEQUENCE</scope>
</reference>
<sequence>MRNLVTIKACSFIAFTLMLLAATINSSWAAKNTLGLPDFTGLVETHSAAVVNISTSQKITRDEPSERSHDIPPAAPLDDFLKRFFGDREGGGHDGRPDLFDAKSLGSGFIISNDGYVLTNNHVIKEADEIIVRLSDRREFVAEVIGMDKRSDVALLKIDADDLPIVKIGDSNALKVGEWVLAIGSPFGFDHTVTAGIVSAKGRSLPSENYVPFIQTDVAINPGNSGGPLFNLDGEVVGINSQIYSRTGGFMGLSFAIPMDMAMNVVDQLKDSGRVTRGWFGILIQDVTRELAESFEMEKPIGALVAKVIAESPAEVAGIKIGDVIVAFNGQEVVSSSALPPMVGSTRVGETIETKIIREGKSIMIDVEIGELPLDDDLRLSTTKKNPNNEVEIERLVLIVSELDEMQKEILEEGKSGVYVDSVGRGPAAHAGLRKGDIIVMMNNQNFEGIKGFKAVVEELEEGRSVPVLVQRSSGPVFLALKIMEGE</sequence>
<evidence type="ECO:0000256" key="7">
    <source>
        <dbReference type="ARBA" id="ARBA00022729"/>
    </source>
</evidence>
<dbReference type="SUPFAM" id="SSF50156">
    <property type="entry name" value="PDZ domain-like"/>
    <property type="match status" value="2"/>
</dbReference>
<evidence type="ECO:0000256" key="3">
    <source>
        <dbReference type="ARBA" id="ARBA00010541"/>
    </source>
</evidence>
<dbReference type="EC" id="3.4.21.107" evidence="4"/>
<evidence type="ECO:0000259" key="14">
    <source>
        <dbReference type="PROSITE" id="PS50106"/>
    </source>
</evidence>
<dbReference type="Pfam" id="PF13180">
    <property type="entry name" value="PDZ_2"/>
    <property type="match status" value="1"/>
</dbReference>
<accession>A0A3B0ZFX6</accession>
<protein>
    <recommendedName>
        <fullName evidence="5">Probable periplasmic serine endoprotease DegP-like</fullName>
        <ecNumber evidence="4">3.4.21.107</ecNumber>
    </recommendedName>
    <alternativeName>
        <fullName evidence="13">Protease Do</fullName>
    </alternativeName>
</protein>
<dbReference type="Gene3D" id="2.30.42.10">
    <property type="match status" value="2"/>
</dbReference>
<dbReference type="Gene3D" id="2.40.10.120">
    <property type="match status" value="1"/>
</dbReference>
<dbReference type="InterPro" id="IPR009003">
    <property type="entry name" value="Peptidase_S1_PA"/>
</dbReference>